<evidence type="ECO:0000256" key="1">
    <source>
        <dbReference type="SAM" id="MobiDB-lite"/>
    </source>
</evidence>
<accession>A0A9N8HAF2</accession>
<proteinExistence type="predicted"/>
<comment type="caution">
    <text evidence="2">The sequence shown here is derived from an EMBL/GenBank/DDBJ whole genome shotgun (WGS) entry which is preliminary data.</text>
</comment>
<feature type="compositionally biased region" description="Polar residues" evidence="1">
    <location>
        <begin position="1"/>
        <end position="27"/>
    </location>
</feature>
<dbReference type="AlphaFoldDB" id="A0A9N8HAF2"/>
<gene>
    <name evidence="2" type="ORF">SEMRO_222_G091160.1</name>
</gene>
<feature type="region of interest" description="Disordered" evidence="1">
    <location>
        <begin position="1"/>
        <end position="47"/>
    </location>
</feature>
<dbReference type="OrthoDB" id="48757at2759"/>
<organism evidence="2 3">
    <name type="scientific">Seminavis robusta</name>
    <dbReference type="NCBI Taxonomy" id="568900"/>
    <lineage>
        <taxon>Eukaryota</taxon>
        <taxon>Sar</taxon>
        <taxon>Stramenopiles</taxon>
        <taxon>Ochrophyta</taxon>
        <taxon>Bacillariophyta</taxon>
        <taxon>Bacillariophyceae</taxon>
        <taxon>Bacillariophycidae</taxon>
        <taxon>Naviculales</taxon>
        <taxon>Naviculaceae</taxon>
        <taxon>Seminavis</taxon>
    </lineage>
</organism>
<sequence>MNGNSPTTRRGVVPTNNNNGHATTDASPTLYRKNTRTPSPKPKQRQSSLFINNCISRMKIHQPVDACINNNNNDPTSSRIRRLLEPMAMSLVTVILLFHWQFFTENPAATQAAAVLDVPPVSLPLVVKRRFPHDPPPYDYHAKLPKDTAVPIFFHVYLPHDSKKRGKALRIVTEQLDALQQSEAPQLTRVTIFYQTIGKLTSSLNSAVIQALCKERNFKCRHLGQYDDGREELTLHHVQQFCHADATNNNNNALVTNTTRRVMYIHNKGSHHTSAINDRWRNKMMAAMTHEKCLAPPMEVCTLCSLFLTAERGIFVAGNFWIARCDYLTQLLPPLQFEGHMEHVVKDALYMQLESRINMGMHKQWPPSFGTGRFAAEYWSGSHPTVIPCDFSLTFRPQPIHADNTLDFLAWVNNTSPKVVAKPLRWTMAPKHPIKIPQASIRENEQVRLLEYFLLPGNILRWYALYNTVPGEFSWVWAWFPDGRKWRNAIRKHGKNAVAEMTKGLEKEGYT</sequence>
<dbReference type="EMBL" id="CAICTM010000221">
    <property type="protein sequence ID" value="CAB9505195.1"/>
    <property type="molecule type" value="Genomic_DNA"/>
</dbReference>
<reference evidence="2" key="1">
    <citation type="submission" date="2020-06" db="EMBL/GenBank/DDBJ databases">
        <authorList>
            <consortium name="Plant Systems Biology data submission"/>
        </authorList>
    </citation>
    <scope>NUCLEOTIDE SEQUENCE</scope>
    <source>
        <strain evidence="2">D6</strain>
    </source>
</reference>
<dbReference type="Proteomes" id="UP001153069">
    <property type="component" value="Unassembled WGS sequence"/>
</dbReference>
<keyword evidence="3" id="KW-1185">Reference proteome</keyword>
<evidence type="ECO:0000313" key="3">
    <source>
        <dbReference type="Proteomes" id="UP001153069"/>
    </source>
</evidence>
<name>A0A9N8HAF2_9STRA</name>
<evidence type="ECO:0000313" key="2">
    <source>
        <dbReference type="EMBL" id="CAB9505195.1"/>
    </source>
</evidence>
<protein>
    <submittedName>
        <fullName evidence="2">Uncharacterized protein</fullName>
    </submittedName>
</protein>